<dbReference type="Gene3D" id="3.30.450.20">
    <property type="entry name" value="PAS domain"/>
    <property type="match status" value="1"/>
</dbReference>
<accession>A0A2T5PAX8</accession>
<comment type="caution">
    <text evidence="2">The sequence shown here is derived from an EMBL/GenBank/DDBJ whole genome shotgun (WGS) entry which is preliminary data.</text>
</comment>
<reference evidence="2 3" key="1">
    <citation type="submission" date="2018-04" db="EMBL/GenBank/DDBJ databases">
        <title>Pseudomonas sp. nov., isolated from mangrove soil.</title>
        <authorList>
            <person name="Chen C."/>
        </authorList>
    </citation>
    <scope>NUCLEOTIDE SEQUENCE [LARGE SCALE GENOMIC DNA]</scope>
    <source>
        <strain evidence="2 3">TC-11</strain>
    </source>
</reference>
<keyword evidence="3" id="KW-1185">Reference proteome</keyword>
<dbReference type="OrthoDB" id="5675566at2"/>
<name>A0A2T5PAX8_9PSED</name>
<sequence>MKRKIIPTRNEVRLADDEFIVSKTDPKGRITYANRTFMRISGFPEAELLGIQHNVVRHPDMPRGVFKLLWETLERGDEFFGYVKNLCRDGSYYWVLANITPDHDMQGKLRGYYSVRRKPRAEAVTAIAALYAQMLEVERASATQDAVARSLALLQQHLAQSSSDYLSFVLDSIREGAA</sequence>
<evidence type="ECO:0000313" key="2">
    <source>
        <dbReference type="EMBL" id="PTU74857.1"/>
    </source>
</evidence>
<dbReference type="AlphaFoldDB" id="A0A2T5PAX8"/>
<dbReference type="PROSITE" id="PS50112">
    <property type="entry name" value="PAS"/>
    <property type="match status" value="1"/>
</dbReference>
<dbReference type="Pfam" id="PF08447">
    <property type="entry name" value="PAS_3"/>
    <property type="match status" value="1"/>
</dbReference>
<dbReference type="EMBL" id="QASN01000014">
    <property type="protein sequence ID" value="PTU74857.1"/>
    <property type="molecule type" value="Genomic_DNA"/>
</dbReference>
<dbReference type="InterPro" id="IPR035965">
    <property type="entry name" value="PAS-like_dom_sf"/>
</dbReference>
<dbReference type="InterPro" id="IPR000014">
    <property type="entry name" value="PAS"/>
</dbReference>
<dbReference type="RefSeq" id="WP_108106757.1">
    <property type="nucleotide sequence ID" value="NZ_QASN01000014.1"/>
</dbReference>
<dbReference type="SUPFAM" id="SSF55785">
    <property type="entry name" value="PYP-like sensor domain (PAS domain)"/>
    <property type="match status" value="1"/>
</dbReference>
<protein>
    <submittedName>
        <fullName evidence="2">Aerotaxis receptor Aer</fullName>
    </submittedName>
</protein>
<dbReference type="InterPro" id="IPR013655">
    <property type="entry name" value="PAS_fold_3"/>
</dbReference>
<gene>
    <name evidence="2" type="ORF">DBO85_08110</name>
</gene>
<dbReference type="NCBIfam" id="TIGR00229">
    <property type="entry name" value="sensory_box"/>
    <property type="match status" value="1"/>
</dbReference>
<proteinExistence type="predicted"/>
<evidence type="ECO:0000313" key="3">
    <source>
        <dbReference type="Proteomes" id="UP000244064"/>
    </source>
</evidence>
<dbReference type="Proteomes" id="UP000244064">
    <property type="component" value="Unassembled WGS sequence"/>
</dbReference>
<organism evidence="2 3">
    <name type="scientific">Pseudomonas mangrovi</name>
    <dbReference type="NCBI Taxonomy" id="2161748"/>
    <lineage>
        <taxon>Bacteria</taxon>
        <taxon>Pseudomonadati</taxon>
        <taxon>Pseudomonadota</taxon>
        <taxon>Gammaproteobacteria</taxon>
        <taxon>Pseudomonadales</taxon>
        <taxon>Pseudomonadaceae</taxon>
        <taxon>Pseudomonas</taxon>
    </lineage>
</organism>
<evidence type="ECO:0000259" key="1">
    <source>
        <dbReference type="PROSITE" id="PS50112"/>
    </source>
</evidence>
<dbReference type="CDD" id="cd00130">
    <property type="entry name" value="PAS"/>
    <property type="match status" value="1"/>
</dbReference>
<keyword evidence="2" id="KW-0675">Receptor</keyword>
<feature type="domain" description="PAS" evidence="1">
    <location>
        <begin position="25"/>
        <end position="76"/>
    </location>
</feature>